<keyword evidence="10" id="KW-0676">Redox-active center</keyword>
<evidence type="ECO:0000256" key="14">
    <source>
        <dbReference type="ARBA" id="ARBA00049091"/>
    </source>
</evidence>
<evidence type="ECO:0000256" key="16">
    <source>
        <dbReference type="PIRSR" id="PIRSR000239-1"/>
    </source>
</evidence>
<dbReference type="KEGG" id="glt:GlitD10_2631"/>
<keyword evidence="19" id="KW-1185">Reference proteome</keyword>
<feature type="domain" description="Thioredoxin" evidence="17">
    <location>
        <begin position="4"/>
        <end position="151"/>
    </location>
</feature>
<dbReference type="OrthoDB" id="9801080at2"/>
<dbReference type="RefSeq" id="WP_071455334.1">
    <property type="nucleotide sequence ID" value="NZ_CP017675.1"/>
</dbReference>
<evidence type="ECO:0000256" key="13">
    <source>
        <dbReference type="ARBA" id="ARBA00041373"/>
    </source>
</evidence>
<dbReference type="PROSITE" id="PS51352">
    <property type="entry name" value="THIOREDOXIN_2"/>
    <property type="match status" value="1"/>
</dbReference>
<protein>
    <recommendedName>
        <fullName evidence="3">thioredoxin-dependent peroxiredoxin</fullName>
        <ecNumber evidence="3">1.11.1.24</ecNumber>
    </recommendedName>
    <alternativeName>
        <fullName evidence="13">Bacterioferritin comigratory protein</fullName>
    </alternativeName>
    <alternativeName>
        <fullName evidence="11">Thioredoxin peroxidase</fullName>
    </alternativeName>
</protein>
<dbReference type="Proteomes" id="UP000180235">
    <property type="component" value="Chromosome"/>
</dbReference>
<dbReference type="EMBL" id="CP017675">
    <property type="protein sequence ID" value="APB34972.1"/>
    <property type="molecule type" value="Genomic_DNA"/>
</dbReference>
<evidence type="ECO:0000256" key="12">
    <source>
        <dbReference type="ARBA" id="ARBA00038489"/>
    </source>
</evidence>
<keyword evidence="8" id="KW-0793">Thylakoid</keyword>
<dbReference type="GO" id="GO:0008379">
    <property type="term" value="F:thioredoxin peroxidase activity"/>
    <property type="evidence" value="ECO:0007669"/>
    <property type="project" value="TreeGrafter"/>
</dbReference>
<dbReference type="STRING" id="1188229.GlitD10_2631"/>
<keyword evidence="6" id="KW-0809">Transit peptide</keyword>
<evidence type="ECO:0000256" key="7">
    <source>
        <dbReference type="ARBA" id="ARBA00023002"/>
    </source>
</evidence>
<keyword evidence="7 18" id="KW-0560">Oxidoreductase</keyword>
<dbReference type="AlphaFoldDB" id="A0A1J0AGA5"/>
<dbReference type="GO" id="GO:0034599">
    <property type="term" value="P:cellular response to oxidative stress"/>
    <property type="evidence" value="ECO:0007669"/>
    <property type="project" value="TreeGrafter"/>
</dbReference>
<evidence type="ECO:0000256" key="4">
    <source>
        <dbReference type="ARBA" id="ARBA00022559"/>
    </source>
</evidence>
<comment type="subunit">
    <text evidence="2">Monomer.</text>
</comment>
<dbReference type="PIRSF" id="PIRSF000239">
    <property type="entry name" value="AHPC"/>
    <property type="match status" value="1"/>
</dbReference>
<evidence type="ECO:0000313" key="19">
    <source>
        <dbReference type="Proteomes" id="UP000180235"/>
    </source>
</evidence>
<dbReference type="PANTHER" id="PTHR42801">
    <property type="entry name" value="THIOREDOXIN-DEPENDENT PEROXIDE REDUCTASE"/>
    <property type="match status" value="1"/>
</dbReference>
<gene>
    <name evidence="18" type="ORF">GlitD10_2631</name>
</gene>
<dbReference type="EC" id="1.11.1.24" evidence="3"/>
<comment type="catalytic activity">
    <reaction evidence="14">
        <text>a hydroperoxide + [thioredoxin]-dithiol = an alcohol + [thioredoxin]-disulfide + H2O</text>
        <dbReference type="Rhea" id="RHEA:62620"/>
        <dbReference type="Rhea" id="RHEA-COMP:10698"/>
        <dbReference type="Rhea" id="RHEA-COMP:10700"/>
        <dbReference type="ChEBI" id="CHEBI:15377"/>
        <dbReference type="ChEBI" id="CHEBI:29950"/>
        <dbReference type="ChEBI" id="CHEBI:30879"/>
        <dbReference type="ChEBI" id="CHEBI:35924"/>
        <dbReference type="ChEBI" id="CHEBI:50058"/>
        <dbReference type="EC" id="1.11.1.24"/>
    </reaction>
</comment>
<dbReference type="SUPFAM" id="SSF52833">
    <property type="entry name" value="Thioredoxin-like"/>
    <property type="match status" value="1"/>
</dbReference>
<proteinExistence type="inferred from homology"/>
<dbReference type="InterPro" id="IPR050924">
    <property type="entry name" value="Peroxiredoxin_BCP/PrxQ"/>
</dbReference>
<organism evidence="18 19">
    <name type="scientific">Gloeomargarita lithophora Alchichica-D10</name>
    <dbReference type="NCBI Taxonomy" id="1188229"/>
    <lineage>
        <taxon>Bacteria</taxon>
        <taxon>Bacillati</taxon>
        <taxon>Cyanobacteriota</taxon>
        <taxon>Cyanophyceae</taxon>
        <taxon>Gloeomargaritales</taxon>
        <taxon>Gloeomargaritaceae</taxon>
        <taxon>Gloeomargarita</taxon>
    </lineage>
</organism>
<comment type="subcellular location">
    <subcellularLocation>
        <location evidence="15">Thylakoid</location>
    </subcellularLocation>
</comment>
<evidence type="ECO:0000256" key="1">
    <source>
        <dbReference type="ARBA" id="ARBA00003330"/>
    </source>
</evidence>
<dbReference type="InterPro" id="IPR013766">
    <property type="entry name" value="Thioredoxin_domain"/>
</dbReference>
<dbReference type="Pfam" id="PF00578">
    <property type="entry name" value="AhpC-TSA"/>
    <property type="match status" value="1"/>
</dbReference>
<comment type="similarity">
    <text evidence="12">Belongs to the peroxiredoxin family. BCP/PrxQ subfamily.</text>
</comment>
<dbReference type="InterPro" id="IPR024706">
    <property type="entry name" value="Peroxiredoxin_AhpC-typ"/>
</dbReference>
<dbReference type="Gene3D" id="3.40.30.10">
    <property type="entry name" value="Glutaredoxin"/>
    <property type="match status" value="1"/>
</dbReference>
<evidence type="ECO:0000256" key="6">
    <source>
        <dbReference type="ARBA" id="ARBA00022946"/>
    </source>
</evidence>
<dbReference type="FunFam" id="3.40.30.10:FF:000122">
    <property type="entry name" value="Peroxiredoxin Q chloroplastic"/>
    <property type="match status" value="1"/>
</dbReference>
<comment type="function">
    <text evidence="1">Thiol-specific peroxidase that catalyzes the reduction of hydrogen peroxide and organic hydroperoxides to water and alcohols, respectively. Plays a role in cell protection against oxidative stress by detoxifying peroxides and as sensor of hydrogen peroxide-mediated signaling events.</text>
</comment>
<evidence type="ECO:0000256" key="11">
    <source>
        <dbReference type="ARBA" id="ARBA00032824"/>
    </source>
</evidence>
<keyword evidence="5" id="KW-0049">Antioxidant</keyword>
<evidence type="ECO:0000256" key="8">
    <source>
        <dbReference type="ARBA" id="ARBA00023078"/>
    </source>
</evidence>
<reference evidence="18 19" key="1">
    <citation type="submission" date="2016-10" db="EMBL/GenBank/DDBJ databases">
        <title>Description of Gloeomargarita lithophora gen. nov., sp. nov., a thylakoid-bearing basal-branching cyanobacterium with intracellular carbonates, and proposal for Gloeomargaritales ord. nov.</title>
        <authorList>
            <person name="Moreira D."/>
            <person name="Tavera R."/>
            <person name="Benzerara K."/>
            <person name="Skouri-Panet F."/>
            <person name="Couradeau E."/>
            <person name="Gerard E."/>
            <person name="Loussert C."/>
            <person name="Novelo E."/>
            <person name="Zivanovic Y."/>
            <person name="Lopez-Garcia P."/>
        </authorList>
    </citation>
    <scope>NUCLEOTIDE SEQUENCE [LARGE SCALE GENOMIC DNA]</scope>
    <source>
        <strain evidence="18 19">D10</strain>
    </source>
</reference>
<evidence type="ECO:0000256" key="5">
    <source>
        <dbReference type="ARBA" id="ARBA00022862"/>
    </source>
</evidence>
<evidence type="ECO:0000256" key="9">
    <source>
        <dbReference type="ARBA" id="ARBA00023157"/>
    </source>
</evidence>
<evidence type="ECO:0000256" key="10">
    <source>
        <dbReference type="ARBA" id="ARBA00023284"/>
    </source>
</evidence>
<keyword evidence="4 18" id="KW-0575">Peroxidase</keyword>
<feature type="active site" description="Cysteine sulfenic acid (-SOH) intermediate; for peroxidase activity" evidence="16">
    <location>
        <position position="46"/>
    </location>
</feature>
<accession>A0A1J0AGA5</accession>
<evidence type="ECO:0000256" key="3">
    <source>
        <dbReference type="ARBA" id="ARBA00013017"/>
    </source>
</evidence>
<dbReference type="GO" id="GO:0045454">
    <property type="term" value="P:cell redox homeostasis"/>
    <property type="evidence" value="ECO:0007669"/>
    <property type="project" value="TreeGrafter"/>
</dbReference>
<keyword evidence="9" id="KW-1015">Disulfide bond</keyword>
<sequence length="151" mass="16665">MAKITVGMSAPDWQLPDTSGQLVTLQQFQGQWVVLYFYPKDDTPGCTAEACAFRDNYEAFQTAGAVVIGVSGDDTPSHERFKSKYNLPFILVSDANNQLRRTYGVPATFGLIPGRVTYVIDPQGVVRLVFDSQFDFRAHVDKALAVIKATP</sequence>
<dbReference type="InterPro" id="IPR000866">
    <property type="entry name" value="AhpC/TSA"/>
</dbReference>
<dbReference type="CDD" id="cd03017">
    <property type="entry name" value="PRX_BCP"/>
    <property type="match status" value="1"/>
</dbReference>
<dbReference type="GO" id="GO:0005737">
    <property type="term" value="C:cytoplasm"/>
    <property type="evidence" value="ECO:0007669"/>
    <property type="project" value="TreeGrafter"/>
</dbReference>
<evidence type="ECO:0000256" key="15">
    <source>
        <dbReference type="ARBA" id="ARBA00060385"/>
    </source>
</evidence>
<dbReference type="InterPro" id="IPR036249">
    <property type="entry name" value="Thioredoxin-like_sf"/>
</dbReference>
<evidence type="ECO:0000259" key="17">
    <source>
        <dbReference type="PROSITE" id="PS51352"/>
    </source>
</evidence>
<dbReference type="GO" id="GO:0009579">
    <property type="term" value="C:thylakoid"/>
    <property type="evidence" value="ECO:0007669"/>
    <property type="project" value="UniProtKB-SubCell"/>
</dbReference>
<name>A0A1J0AGA5_9CYAN</name>
<evidence type="ECO:0000313" key="18">
    <source>
        <dbReference type="EMBL" id="APB34972.1"/>
    </source>
</evidence>
<dbReference type="PANTHER" id="PTHR42801:SF4">
    <property type="entry name" value="AHPC_TSA FAMILY PROTEIN"/>
    <property type="match status" value="1"/>
</dbReference>
<evidence type="ECO:0000256" key="2">
    <source>
        <dbReference type="ARBA" id="ARBA00011245"/>
    </source>
</evidence>